<feature type="transmembrane region" description="Helical" evidence="1">
    <location>
        <begin position="33"/>
        <end position="54"/>
    </location>
</feature>
<evidence type="ECO:0008006" key="4">
    <source>
        <dbReference type="Google" id="ProtNLM"/>
    </source>
</evidence>
<dbReference type="STRING" id="187868.SAMN05192589_10554"/>
<keyword evidence="1" id="KW-0812">Transmembrane</keyword>
<dbReference type="SUPFAM" id="SSF48452">
    <property type="entry name" value="TPR-like"/>
    <property type="match status" value="1"/>
</dbReference>
<feature type="transmembrane region" description="Helical" evidence="1">
    <location>
        <begin position="66"/>
        <end position="94"/>
    </location>
</feature>
<keyword evidence="1" id="KW-0472">Membrane</keyword>
<keyword evidence="1" id="KW-1133">Transmembrane helix</keyword>
<sequence length="337" mass="37745">MLNIKFGISALLLEIGAWSGPALLEGHTDAALSSYLIVHAGACLMLSLFLLPFLSGDQAKPRAPVLGLMAAFSYAVPVVGFIGVIAAVVVLRIYRSPASQGDFESLRLPEFDRHQRMQGSFRQAGLRSFLGNSQAPMQTRMRAMVALQHVSGRIASPLLRTVLSDPSEDLRLLAYGMLDTLEKRINRTIDSELDALRQAKLDEGDTPGPLTIESAFRLSDLYWELVYQELVQGDLRDHAVKESLQYCDQVLAQQADHPQLNLRRGRLLHLLGRIDEAESAYARARELGLPATRVLPYQAELCFERRDFAQTRELVQQLNQWRALPRLRPILDYWSAP</sequence>
<dbReference type="Gene3D" id="1.25.40.10">
    <property type="entry name" value="Tetratricopeptide repeat domain"/>
    <property type="match status" value="1"/>
</dbReference>
<keyword evidence="3" id="KW-1185">Reference proteome</keyword>
<accession>A0A1G6T3X5</accession>
<protein>
    <recommendedName>
        <fullName evidence="4">Transmembrane protein</fullName>
    </recommendedName>
</protein>
<name>A0A1G6T3X5_9BURK</name>
<dbReference type="RefSeq" id="WP_092743207.1">
    <property type="nucleotide sequence ID" value="NZ_FMZC01000005.1"/>
</dbReference>
<organism evidence="2 3">
    <name type="scientific">Paracidovorax valerianellae</name>
    <dbReference type="NCBI Taxonomy" id="187868"/>
    <lineage>
        <taxon>Bacteria</taxon>
        <taxon>Pseudomonadati</taxon>
        <taxon>Pseudomonadota</taxon>
        <taxon>Betaproteobacteria</taxon>
        <taxon>Burkholderiales</taxon>
        <taxon>Comamonadaceae</taxon>
        <taxon>Paracidovorax</taxon>
    </lineage>
</organism>
<dbReference type="OrthoDB" id="5393896at2"/>
<evidence type="ECO:0000256" key="1">
    <source>
        <dbReference type="SAM" id="Phobius"/>
    </source>
</evidence>
<evidence type="ECO:0000313" key="3">
    <source>
        <dbReference type="Proteomes" id="UP000198781"/>
    </source>
</evidence>
<dbReference type="InterPro" id="IPR011990">
    <property type="entry name" value="TPR-like_helical_dom_sf"/>
</dbReference>
<proteinExistence type="predicted"/>
<gene>
    <name evidence="2" type="ORF">SAMN05192589_10554</name>
</gene>
<reference evidence="2 3" key="1">
    <citation type="submission" date="2016-10" db="EMBL/GenBank/DDBJ databases">
        <authorList>
            <person name="de Groot N.N."/>
        </authorList>
    </citation>
    <scope>NUCLEOTIDE SEQUENCE [LARGE SCALE GENOMIC DNA]</scope>
    <source>
        <strain evidence="2 3">DSM 16619</strain>
    </source>
</reference>
<evidence type="ECO:0000313" key="2">
    <source>
        <dbReference type="EMBL" id="SDD23711.1"/>
    </source>
</evidence>
<dbReference type="Proteomes" id="UP000198781">
    <property type="component" value="Unassembled WGS sequence"/>
</dbReference>
<dbReference type="AlphaFoldDB" id="A0A1G6T3X5"/>
<dbReference type="EMBL" id="FMZC01000005">
    <property type="protein sequence ID" value="SDD23711.1"/>
    <property type="molecule type" value="Genomic_DNA"/>
</dbReference>